<dbReference type="GO" id="GO:0003682">
    <property type="term" value="F:chromatin binding"/>
    <property type="evidence" value="ECO:0007669"/>
    <property type="project" value="TreeGrafter"/>
</dbReference>
<dbReference type="Proteomes" id="UP001307849">
    <property type="component" value="Unassembled WGS sequence"/>
</dbReference>
<evidence type="ECO:0000259" key="4">
    <source>
        <dbReference type="PROSITE" id="PS50280"/>
    </source>
</evidence>
<dbReference type="EMBL" id="JAVHJM010000008">
    <property type="protein sequence ID" value="KAK6508549.1"/>
    <property type="molecule type" value="Genomic_DNA"/>
</dbReference>
<gene>
    <name evidence="5" type="ORF">TWF506_010636</name>
</gene>
<keyword evidence="1" id="KW-0805">Transcription regulation</keyword>
<dbReference type="PROSITE" id="PS50280">
    <property type="entry name" value="SET"/>
    <property type="match status" value="1"/>
</dbReference>
<dbReference type="Gene3D" id="2.170.270.10">
    <property type="entry name" value="SET domain"/>
    <property type="match status" value="1"/>
</dbReference>
<dbReference type="SMART" id="SM00317">
    <property type="entry name" value="SET"/>
    <property type="match status" value="1"/>
</dbReference>
<accession>A0AAN8NF92</accession>
<dbReference type="InterPro" id="IPR001214">
    <property type="entry name" value="SET_dom"/>
</dbReference>
<sequence length="194" mass="22160">MEPIKKDRFIGEYTGEVIPEAEADCRVTNYDSSSFLFEINSSHEIDSTQYGNKTRYLNHSKAEPNCVSKVLLVNGIHRIAFRALVDIEPGEELLFNYGDSFFQFEAVEREGAAERGVIKNNLQRLKETLTRTETGPTGEDDASSDGHDERRPEMTTRRLSKLQSRRKRLLVIPDSDDEYSDDPVAAQLQRERDT</sequence>
<dbReference type="PANTHER" id="PTHR45747">
    <property type="entry name" value="HISTONE-LYSINE N-METHYLTRANSFERASE E(Z)"/>
    <property type="match status" value="1"/>
</dbReference>
<reference evidence="5 6" key="1">
    <citation type="submission" date="2019-10" db="EMBL/GenBank/DDBJ databases">
        <authorList>
            <person name="Palmer J.M."/>
        </authorList>
    </citation>
    <scope>NUCLEOTIDE SEQUENCE [LARGE SCALE GENOMIC DNA]</scope>
    <source>
        <strain evidence="5 6">TWF506</strain>
    </source>
</reference>
<evidence type="ECO:0000256" key="2">
    <source>
        <dbReference type="ARBA" id="ARBA00023163"/>
    </source>
</evidence>
<organism evidence="5 6">
    <name type="scientific">Arthrobotrys conoides</name>
    <dbReference type="NCBI Taxonomy" id="74498"/>
    <lineage>
        <taxon>Eukaryota</taxon>
        <taxon>Fungi</taxon>
        <taxon>Dikarya</taxon>
        <taxon>Ascomycota</taxon>
        <taxon>Pezizomycotina</taxon>
        <taxon>Orbiliomycetes</taxon>
        <taxon>Orbiliales</taxon>
        <taxon>Orbiliaceae</taxon>
        <taxon>Arthrobotrys</taxon>
    </lineage>
</organism>
<evidence type="ECO:0000313" key="5">
    <source>
        <dbReference type="EMBL" id="KAK6508549.1"/>
    </source>
</evidence>
<evidence type="ECO:0000256" key="3">
    <source>
        <dbReference type="SAM" id="MobiDB-lite"/>
    </source>
</evidence>
<dbReference type="SUPFAM" id="SSF82199">
    <property type="entry name" value="SET domain"/>
    <property type="match status" value="1"/>
</dbReference>
<dbReference type="Pfam" id="PF00856">
    <property type="entry name" value="SET"/>
    <property type="match status" value="1"/>
</dbReference>
<feature type="compositionally biased region" description="Basic residues" evidence="3">
    <location>
        <begin position="158"/>
        <end position="169"/>
    </location>
</feature>
<feature type="region of interest" description="Disordered" evidence="3">
    <location>
        <begin position="128"/>
        <end position="194"/>
    </location>
</feature>
<dbReference type="GO" id="GO:0046976">
    <property type="term" value="F:histone H3K27 methyltransferase activity"/>
    <property type="evidence" value="ECO:0007669"/>
    <property type="project" value="TreeGrafter"/>
</dbReference>
<comment type="caution">
    <text evidence="5">The sequence shown here is derived from an EMBL/GenBank/DDBJ whole genome shotgun (WGS) entry which is preliminary data.</text>
</comment>
<dbReference type="AlphaFoldDB" id="A0AAN8NF92"/>
<feature type="domain" description="SET" evidence="4">
    <location>
        <begin position="1"/>
        <end position="98"/>
    </location>
</feature>
<dbReference type="InterPro" id="IPR045318">
    <property type="entry name" value="EZH1/2-like"/>
</dbReference>
<proteinExistence type="predicted"/>
<dbReference type="GO" id="GO:0031507">
    <property type="term" value="P:heterochromatin formation"/>
    <property type="evidence" value="ECO:0007669"/>
    <property type="project" value="TreeGrafter"/>
</dbReference>
<evidence type="ECO:0000313" key="6">
    <source>
        <dbReference type="Proteomes" id="UP001307849"/>
    </source>
</evidence>
<keyword evidence="2" id="KW-0804">Transcription</keyword>
<protein>
    <recommendedName>
        <fullName evidence="4">SET domain-containing protein</fullName>
    </recommendedName>
</protein>
<dbReference type="PANTHER" id="PTHR45747:SF4">
    <property type="entry name" value="HISTONE-LYSINE N-METHYLTRANSFERASE E(Z)"/>
    <property type="match status" value="1"/>
</dbReference>
<name>A0AAN8NF92_9PEZI</name>
<evidence type="ECO:0000256" key="1">
    <source>
        <dbReference type="ARBA" id="ARBA00023015"/>
    </source>
</evidence>
<keyword evidence="6" id="KW-1185">Reference proteome</keyword>
<feature type="compositionally biased region" description="Basic and acidic residues" evidence="3">
    <location>
        <begin position="144"/>
        <end position="156"/>
    </location>
</feature>
<dbReference type="InterPro" id="IPR046341">
    <property type="entry name" value="SET_dom_sf"/>
</dbReference>
<dbReference type="GO" id="GO:0005634">
    <property type="term" value="C:nucleus"/>
    <property type="evidence" value="ECO:0007669"/>
    <property type="project" value="TreeGrafter"/>
</dbReference>